<dbReference type="Pfam" id="PF17390">
    <property type="entry name" value="Bac_rhamnosid_C"/>
    <property type="match status" value="1"/>
</dbReference>
<sequence length="801" mass="86763">MDSSNVTLLQPTRLVSTSNGALRDHESGIVTLANGGLPEGSSKQASITFDYGHCIGGIPSFLVDRASGDGPINVRILYSETMEGIERGTGDGPYFFFSNAMDCYRNVSMTIAPSESQQTIKPRLAQRSQRYLKIVLITSNATLVISKLGFESIRPTLRPKASFSCSDEILNRIWNDGVNTLDMCTVVKGETAPAWDITDQGTRVLGQHWAPCRQGTRWGDKEVSFEVLVEELGASWGIHMVANGVIFCLDVIQEELRAFEGMSHVSAVFPVKSFGSWSTHGIVKQGEWIKISTITSGNRITVIINEKEVATITDVQIRPLLGGSGINTGSVAFGGPEGWLALYRNLDVRDANGDCVYQNDLLYGNKERTLADFQVGTNAVSCMIDGAKRDRATFGGDLFVSGRGVAYSGMDNGAVAGSIELLASHQTGEGYLGNLCPIQAPIHEGTEPPPTYAFYSMTYALLLVVAIKDYWLNSGDYEALRRYLPVAEKLLKYAESQESSSGLIEVSPDMSMHWYPLGGPVFGASGTMNLAYYDALNSVKAMTTDEHRRSQLSGKIETLKKSIVANLWNSEKCCIRMGSALPEEGICQDTNGYAITLDVAADSNLCASHLSGPPGWMPAAFKGLQHWDRTGVVSPYATGFAVEALFSRQKGREAIQLIENVWGPMADKSSPNYSGGHWEAMTAEGKPFGHDTSLMHAWSCWPVFLLPQYVVGVKPLQPGWTKVQLAPVLSGIKSARYHTKLSQGMLEVEVSVDETAGVIVIQASLPVGTTAEIVAPEGYSNESAGGLEGPVDRANVTLRRV</sequence>
<dbReference type="OrthoDB" id="10036721at2759"/>
<dbReference type="GO" id="GO:0005975">
    <property type="term" value="P:carbohydrate metabolic process"/>
    <property type="evidence" value="ECO:0007669"/>
    <property type="project" value="InterPro"/>
</dbReference>
<dbReference type="PANTHER" id="PTHR34987:SF4">
    <property type="entry name" value="ALPHA-L-RHAMNOSIDASE C-TERMINAL DOMAIN-CONTAINING PROTEIN"/>
    <property type="match status" value="1"/>
</dbReference>
<evidence type="ECO:0000313" key="2">
    <source>
        <dbReference type="EMBL" id="KXH41095.1"/>
    </source>
</evidence>
<dbReference type="Gene3D" id="2.60.120.560">
    <property type="entry name" value="Exo-inulinase, domain 1"/>
    <property type="match status" value="1"/>
</dbReference>
<evidence type="ECO:0000313" key="3">
    <source>
        <dbReference type="Proteomes" id="UP000070328"/>
    </source>
</evidence>
<organism evidence="2 3">
    <name type="scientific">Colletotrichum simmondsii</name>
    <dbReference type="NCBI Taxonomy" id="703756"/>
    <lineage>
        <taxon>Eukaryota</taxon>
        <taxon>Fungi</taxon>
        <taxon>Dikarya</taxon>
        <taxon>Ascomycota</taxon>
        <taxon>Pezizomycotina</taxon>
        <taxon>Sordariomycetes</taxon>
        <taxon>Hypocreomycetidae</taxon>
        <taxon>Glomerellales</taxon>
        <taxon>Glomerellaceae</taxon>
        <taxon>Colletotrichum</taxon>
        <taxon>Colletotrichum acutatum species complex</taxon>
    </lineage>
</organism>
<protein>
    <recommendedName>
        <fullName evidence="1">Alpha-L-rhamnosidase C-terminal domain-containing protein</fullName>
    </recommendedName>
</protein>
<proteinExistence type="predicted"/>
<gene>
    <name evidence="2" type="ORF">CSIM01_03301</name>
</gene>
<dbReference type="InterPro" id="IPR012341">
    <property type="entry name" value="6hp_glycosidase-like_sf"/>
</dbReference>
<dbReference type="EMBL" id="JFBX01000347">
    <property type="protein sequence ID" value="KXH41095.1"/>
    <property type="molecule type" value="Genomic_DNA"/>
</dbReference>
<dbReference type="SUPFAM" id="SSF48208">
    <property type="entry name" value="Six-hairpin glycosidases"/>
    <property type="match status" value="1"/>
</dbReference>
<dbReference type="InterPro" id="IPR035398">
    <property type="entry name" value="Bac_rhamnosid_C"/>
</dbReference>
<dbReference type="Proteomes" id="UP000070328">
    <property type="component" value="Unassembled WGS sequence"/>
</dbReference>
<feature type="domain" description="Alpha-L-rhamnosidase C-terminal" evidence="1">
    <location>
        <begin position="712"/>
        <end position="783"/>
    </location>
</feature>
<keyword evidence="3" id="KW-1185">Reference proteome</keyword>
<dbReference type="AlphaFoldDB" id="A0A135SZ20"/>
<name>A0A135SZ20_9PEZI</name>
<comment type="caution">
    <text evidence="2">The sequence shown here is derived from an EMBL/GenBank/DDBJ whole genome shotgun (WGS) entry which is preliminary data.</text>
</comment>
<evidence type="ECO:0000259" key="1">
    <source>
        <dbReference type="Pfam" id="PF17390"/>
    </source>
</evidence>
<dbReference type="Gene3D" id="1.50.10.10">
    <property type="match status" value="1"/>
</dbReference>
<dbReference type="GO" id="GO:0003824">
    <property type="term" value="F:catalytic activity"/>
    <property type="evidence" value="ECO:0007669"/>
    <property type="project" value="UniProtKB-ARBA"/>
</dbReference>
<dbReference type="PANTHER" id="PTHR34987">
    <property type="entry name" value="C, PUTATIVE (AFU_ORTHOLOGUE AFUA_3G02880)-RELATED"/>
    <property type="match status" value="1"/>
</dbReference>
<reference evidence="2 3" key="1">
    <citation type="submission" date="2014-02" db="EMBL/GenBank/DDBJ databases">
        <title>The genome sequence of Colletotrichum simmondsii CBS122122.</title>
        <authorList>
            <person name="Baroncelli R."/>
            <person name="Thon M.R."/>
        </authorList>
    </citation>
    <scope>NUCLEOTIDE SEQUENCE [LARGE SCALE GENOMIC DNA]</scope>
    <source>
        <strain evidence="2 3">CBS122122</strain>
    </source>
</reference>
<dbReference type="InterPro" id="IPR008928">
    <property type="entry name" value="6-hairpin_glycosidase_sf"/>
</dbReference>
<dbReference type="Gene3D" id="2.60.420.10">
    <property type="entry name" value="Maltose phosphorylase, domain 3"/>
    <property type="match status" value="1"/>
</dbReference>
<accession>A0A135SZ20</accession>